<dbReference type="eggNOG" id="arCOG01641">
    <property type="taxonomic scope" value="Archaea"/>
</dbReference>
<evidence type="ECO:0000256" key="6">
    <source>
        <dbReference type="SAM" id="MobiDB-lite"/>
    </source>
</evidence>
<dbReference type="EMBL" id="HF571520">
    <property type="protein sequence ID" value="CCQ33453.1"/>
    <property type="molecule type" value="Genomic_DNA"/>
</dbReference>
<dbReference type="SUPFAM" id="SSF53335">
    <property type="entry name" value="S-adenosyl-L-methionine-dependent methyltransferases"/>
    <property type="match status" value="1"/>
</dbReference>
<comment type="function">
    <text evidence="5">Specifically methylates the uridine in position 2552 of 23S rRNA at the 2'-O position of the ribose in the fully assembled 50S ribosomal subunit.</text>
</comment>
<feature type="domain" description="TRAM" evidence="7">
    <location>
        <begin position="220"/>
        <end position="278"/>
    </location>
</feature>
<evidence type="ECO:0000313" key="8">
    <source>
        <dbReference type="EMBL" id="CCQ33453.1"/>
    </source>
</evidence>
<evidence type="ECO:0000256" key="4">
    <source>
        <dbReference type="ARBA" id="ARBA00022691"/>
    </source>
</evidence>
<feature type="binding site" evidence="5">
    <location>
        <position position="70"/>
    </location>
    <ligand>
        <name>S-adenosyl-L-methionine</name>
        <dbReference type="ChEBI" id="CHEBI:59789"/>
    </ligand>
</feature>
<protein>
    <recommendedName>
        <fullName evidence="5">Ribosomal RNA large subunit methyltransferase E</fullName>
        <ecNumber evidence="5">2.1.1.166</ecNumber>
    </recommendedName>
    <alternativeName>
        <fullName evidence="5">23S rRNA Um2552 methyltransferase</fullName>
    </alternativeName>
    <alternativeName>
        <fullName evidence="5">rRNA (uridine-2'-O-)-methyltransferase</fullName>
    </alternativeName>
</protein>
<evidence type="ECO:0000256" key="1">
    <source>
        <dbReference type="ARBA" id="ARBA00022552"/>
    </source>
</evidence>
<evidence type="ECO:0000259" key="7">
    <source>
        <dbReference type="PROSITE" id="PS50926"/>
    </source>
</evidence>
<dbReference type="STRING" id="1033806.HTIA_1319"/>
<dbReference type="AlphaFoldDB" id="S6D0H4"/>
<dbReference type="HOGENOM" id="CLU_009422_4_4_2"/>
<dbReference type="SUPFAM" id="SSF50249">
    <property type="entry name" value="Nucleic acid-binding proteins"/>
    <property type="match status" value="1"/>
</dbReference>
<feature type="binding site" evidence="5">
    <location>
        <position position="110"/>
    </location>
    <ligand>
        <name>S-adenosyl-L-methionine</name>
        <dbReference type="ChEBI" id="CHEBI:59789"/>
    </ligand>
</feature>
<reference evidence="9 10" key="1">
    <citation type="journal article" date="2011" name="J. Bacteriol.">
        <title>Genome sequence of Halorhabdus tiamatea, the first archaeon isolated from a deep-sea anoxic brine lake.</title>
        <authorList>
            <person name="Antunes A."/>
            <person name="Alam I."/>
            <person name="Bajic V.B."/>
            <person name="Stingl U."/>
        </authorList>
    </citation>
    <scope>NUCLEOTIDE SEQUENCE [LARGE SCALE GENOMIC DNA]</scope>
    <source>
        <strain evidence="9 10">SARL4B</strain>
    </source>
</reference>
<evidence type="ECO:0000313" key="10">
    <source>
        <dbReference type="Proteomes" id="UP000003861"/>
    </source>
</evidence>
<organism evidence="8 11">
    <name type="scientific">Halorhabdus tiamatea SARL4B</name>
    <dbReference type="NCBI Taxonomy" id="1033806"/>
    <lineage>
        <taxon>Archaea</taxon>
        <taxon>Methanobacteriati</taxon>
        <taxon>Methanobacteriota</taxon>
        <taxon>Stenosarchaea group</taxon>
        <taxon>Halobacteria</taxon>
        <taxon>Halobacteriales</taxon>
        <taxon>Haloarculaceae</taxon>
        <taxon>Halorhabdus</taxon>
    </lineage>
</organism>
<dbReference type="Proteomes" id="UP000003861">
    <property type="component" value="Unassembled WGS sequence"/>
</dbReference>
<dbReference type="InterPro" id="IPR050082">
    <property type="entry name" value="RNA_methyltr_RlmE"/>
</dbReference>
<comment type="subcellular location">
    <subcellularLocation>
        <location evidence="5">Cytoplasm</location>
    </subcellularLocation>
</comment>
<comment type="catalytic activity">
    <reaction evidence="5">
        <text>uridine(2552) in 23S rRNA + S-adenosyl-L-methionine = 2'-O-methyluridine(2552) in 23S rRNA + S-adenosyl-L-homocysteine + H(+)</text>
        <dbReference type="Rhea" id="RHEA:42720"/>
        <dbReference type="Rhea" id="RHEA-COMP:10202"/>
        <dbReference type="Rhea" id="RHEA-COMP:10203"/>
        <dbReference type="ChEBI" id="CHEBI:15378"/>
        <dbReference type="ChEBI" id="CHEBI:57856"/>
        <dbReference type="ChEBI" id="CHEBI:59789"/>
        <dbReference type="ChEBI" id="CHEBI:65315"/>
        <dbReference type="ChEBI" id="CHEBI:74478"/>
        <dbReference type="EC" id="2.1.1.166"/>
    </reaction>
</comment>
<keyword evidence="4 5" id="KW-0949">S-adenosyl-L-methionine</keyword>
<evidence type="ECO:0000256" key="3">
    <source>
        <dbReference type="ARBA" id="ARBA00022679"/>
    </source>
</evidence>
<proteinExistence type="inferred from homology"/>
<dbReference type="Pfam" id="PF01938">
    <property type="entry name" value="TRAM"/>
    <property type="match status" value="1"/>
</dbReference>
<comment type="similarity">
    <text evidence="5">Belongs to the class I-like SAM-binding methyltransferase superfamily. RNA methyltransferase RlmE family.</text>
</comment>
<dbReference type="GO" id="GO:0008650">
    <property type="term" value="F:rRNA (uridine-2'-O-)-methyltransferase activity"/>
    <property type="evidence" value="ECO:0007669"/>
    <property type="project" value="UniProtKB-UniRule"/>
</dbReference>
<keyword evidence="11" id="KW-1185">Reference proteome</keyword>
<keyword evidence="1 5" id="KW-0698">rRNA processing</keyword>
<dbReference type="InterPro" id="IPR029063">
    <property type="entry name" value="SAM-dependent_MTases_sf"/>
</dbReference>
<keyword evidence="2 5" id="KW-0489">Methyltransferase</keyword>
<evidence type="ECO:0000313" key="11">
    <source>
        <dbReference type="Proteomes" id="UP000015381"/>
    </source>
</evidence>
<evidence type="ECO:0000256" key="2">
    <source>
        <dbReference type="ARBA" id="ARBA00022603"/>
    </source>
</evidence>
<dbReference type="Proteomes" id="UP000015381">
    <property type="component" value="Chromosome I"/>
</dbReference>
<dbReference type="EMBL" id="AFNT02000002">
    <property type="protein sequence ID" value="ERJ07597.1"/>
    <property type="molecule type" value="Genomic_DNA"/>
</dbReference>
<dbReference type="PANTHER" id="PTHR10920">
    <property type="entry name" value="RIBOSOMAL RNA METHYLTRANSFERASE"/>
    <property type="match status" value="1"/>
</dbReference>
<feature type="binding site" evidence="5">
    <location>
        <position position="72"/>
    </location>
    <ligand>
        <name>S-adenosyl-L-methionine</name>
        <dbReference type="ChEBI" id="CHEBI:59789"/>
    </ligand>
</feature>
<dbReference type="HAMAP" id="MF_01547">
    <property type="entry name" value="RNA_methyltr_E"/>
    <property type="match status" value="1"/>
</dbReference>
<feature type="active site" description="Proton acceptor" evidence="5">
    <location>
        <position position="173"/>
    </location>
</feature>
<name>S6D0H4_9EURY</name>
<keyword evidence="5" id="KW-0963">Cytoplasm</keyword>
<dbReference type="InterPro" id="IPR002792">
    <property type="entry name" value="TRAM_dom"/>
</dbReference>
<feature type="binding site" evidence="5">
    <location>
        <position position="133"/>
    </location>
    <ligand>
        <name>S-adenosyl-L-methionine</name>
        <dbReference type="ChEBI" id="CHEBI:59789"/>
    </ligand>
</feature>
<dbReference type="EC" id="2.1.1.166" evidence="5"/>
<feature type="binding site" evidence="5">
    <location>
        <position position="90"/>
    </location>
    <ligand>
        <name>S-adenosyl-L-methionine</name>
        <dbReference type="ChEBI" id="CHEBI:59789"/>
    </ligand>
</feature>
<dbReference type="InterPro" id="IPR002877">
    <property type="entry name" value="RNA_MeTrfase_FtsJ_dom"/>
</dbReference>
<gene>
    <name evidence="5 9" type="primary">rlmE</name>
    <name evidence="9" type="ORF">HLRTI_000350</name>
    <name evidence="8" type="ORF">HTIA_1319</name>
</gene>
<keyword evidence="3 5" id="KW-0808">Transferase</keyword>
<dbReference type="Gene3D" id="3.40.50.150">
    <property type="entry name" value="Vaccinia Virus protein VP39"/>
    <property type="match status" value="1"/>
</dbReference>
<dbReference type="PANTHER" id="PTHR10920:SF13">
    <property type="entry name" value="PRE-RRNA 2'-O-RIBOSE RNA METHYLTRANSFERASE FTSJ3"/>
    <property type="match status" value="1"/>
</dbReference>
<dbReference type="PROSITE" id="PS50926">
    <property type="entry name" value="TRAM"/>
    <property type="match status" value="1"/>
</dbReference>
<sequence length="278" mass="30424">MYERRFASDWPPNDDTEPGECPMSGKDKYYNRAKQQGYRARSAFKLRQLDETADLLGAERTVVDLGAAPGGWLQVAAERLGDGGRVVGVDRQRIDPLEDTDVPVETIRGDITDESTVEAITDAVGEANLVLSDMAPNVTGEYDLDHARSVHLARQAFEVALDVLGAGGDLVVKVFDGRDLEDLKADIEDEFEYVREVRPDASRDASSELYLVAKHRLTAPVREGDEIEVEIVDTGEEGDGIAKVEGFTLFVSGVEAGETVTVRVDDVKPQFGFAHPVQ</sequence>
<dbReference type="KEGG" id="hti:HTIA_1319"/>
<reference evidence="9 10" key="2">
    <citation type="journal article" date="2013" name="PLoS ONE">
        <title>INDIGO - INtegrated Data Warehouse of MIcrobial GenOmes with Examples from the Red Sea Extremophiles.</title>
        <authorList>
            <person name="Alam I."/>
            <person name="Antunes A."/>
            <person name="Kamau A.A."/>
            <person name="Ba Alawi W."/>
            <person name="Kalkatawi M."/>
            <person name="Stingl U."/>
            <person name="Bajic V.B."/>
        </authorList>
    </citation>
    <scope>NUCLEOTIDE SEQUENCE [LARGE SCALE GENOMIC DNA]</scope>
    <source>
        <strain evidence="9 10">SARL4B</strain>
    </source>
</reference>
<evidence type="ECO:0000256" key="5">
    <source>
        <dbReference type="HAMAP-Rule" id="MF_01547"/>
    </source>
</evidence>
<dbReference type="Pfam" id="PF01728">
    <property type="entry name" value="FtsJ"/>
    <property type="match status" value="1"/>
</dbReference>
<evidence type="ECO:0000313" key="9">
    <source>
        <dbReference type="EMBL" id="ERJ07597.1"/>
    </source>
</evidence>
<dbReference type="GO" id="GO:0005737">
    <property type="term" value="C:cytoplasm"/>
    <property type="evidence" value="ECO:0007669"/>
    <property type="project" value="UniProtKB-SubCell"/>
</dbReference>
<dbReference type="InterPro" id="IPR015507">
    <property type="entry name" value="rRNA-MeTfrase_E"/>
</dbReference>
<feature type="region of interest" description="Disordered" evidence="6">
    <location>
        <begin position="1"/>
        <end position="27"/>
    </location>
</feature>
<dbReference type="PATRIC" id="fig|1033806.12.peg.1312"/>
<reference evidence="8 11" key="3">
    <citation type="journal article" date="2014" name="Environ. Microbiol.">
        <title>Halorhabdus tiamatea: proteogenomics and glycosidase activity measurements identify the first cultivated euryarchaeon from a deep-sea anoxic brine lake as potential polysaccharide degrader.</title>
        <authorList>
            <person name="Werner J."/>
            <person name="Ferrer M."/>
            <person name="Michel G."/>
            <person name="Mann A.J."/>
            <person name="Huang S."/>
            <person name="Juarez S."/>
            <person name="Ciordia S."/>
            <person name="Albar J.P."/>
            <person name="Alcaide M."/>
            <person name="La Cono V."/>
            <person name="Yakimov M.M."/>
            <person name="Antunes A."/>
            <person name="Taborda M."/>
            <person name="Da Costa M.S."/>
            <person name="Amann R.I."/>
            <person name="Gloeckner F.O."/>
            <person name="Golyshina O.V."/>
            <person name="Golyshin P.N."/>
            <person name="Teeling H."/>
        </authorList>
    </citation>
    <scope>NUCLEOTIDE SEQUENCE [LARGE SCALE GENOMIC DNA]</scope>
    <source>
        <strain evidence="11">SARL4B</strain>
        <strain evidence="8">Type strain: SARL4B</strain>
    </source>
</reference>
<accession>S6D0H4</accession>
<dbReference type="InterPro" id="IPR012340">
    <property type="entry name" value="NA-bd_OB-fold"/>
</dbReference>
<dbReference type="Gene3D" id="2.40.50.140">
    <property type="entry name" value="Nucleic acid-binding proteins"/>
    <property type="match status" value="1"/>
</dbReference>